<dbReference type="OrthoDB" id="9808289at2"/>
<comment type="function">
    <text evidence="17">Catalyzes the dephosphorylation of undecaprenyl diphosphate (UPP). Confers resistance to bacitracin.</text>
</comment>
<organism evidence="18 19">
    <name type="scientific">Paenibacillus pinisoli</name>
    <dbReference type="NCBI Taxonomy" id="1276110"/>
    <lineage>
        <taxon>Bacteria</taxon>
        <taxon>Bacillati</taxon>
        <taxon>Bacillota</taxon>
        <taxon>Bacilli</taxon>
        <taxon>Bacillales</taxon>
        <taxon>Paenibacillaceae</taxon>
        <taxon>Paenibacillus</taxon>
    </lineage>
</organism>
<evidence type="ECO:0000256" key="17">
    <source>
        <dbReference type="HAMAP-Rule" id="MF_01006"/>
    </source>
</evidence>
<evidence type="ECO:0000256" key="4">
    <source>
        <dbReference type="ARBA" id="ARBA00021581"/>
    </source>
</evidence>
<reference evidence="18 19" key="1">
    <citation type="submission" date="2018-09" db="EMBL/GenBank/DDBJ databases">
        <title>Paenibacillus aracenensis nov. sp. isolated from a cave in southern Spain.</title>
        <authorList>
            <person name="Jurado V."/>
            <person name="Gutierrez-Patricio S."/>
            <person name="Gonzalez-Pimentel J.L."/>
            <person name="Miller A.Z."/>
            <person name="Laiz L."/>
            <person name="Saiz-Jimenez C."/>
        </authorList>
    </citation>
    <scope>NUCLEOTIDE SEQUENCE [LARGE SCALE GENOMIC DNA]</scope>
    <source>
        <strain evidence="18 19">JCM 19203</strain>
    </source>
</reference>
<accession>A0A3A6Q421</accession>
<dbReference type="PANTHER" id="PTHR30622">
    <property type="entry name" value="UNDECAPRENYL-DIPHOSPHATASE"/>
    <property type="match status" value="1"/>
</dbReference>
<comment type="miscellaneous">
    <text evidence="17">Bacitracin is thought to be involved in the inhibition of peptidoglycan synthesis by sequestering undecaprenyl diphosphate, thereby reducing the pool of lipid carrier available.</text>
</comment>
<keyword evidence="9 17" id="KW-0573">Peptidoglycan synthesis</keyword>
<evidence type="ECO:0000256" key="13">
    <source>
        <dbReference type="ARBA" id="ARBA00023316"/>
    </source>
</evidence>
<keyword evidence="8 17" id="KW-0133">Cell shape</keyword>
<feature type="transmembrane region" description="Helical" evidence="17">
    <location>
        <begin position="184"/>
        <end position="203"/>
    </location>
</feature>
<protein>
    <recommendedName>
        <fullName evidence="4 17">Undecaprenyl-diphosphatase</fullName>
        <ecNumber evidence="3 17">3.6.1.27</ecNumber>
    </recommendedName>
    <alternativeName>
        <fullName evidence="15 17">Bacitracin resistance protein</fullName>
    </alternativeName>
    <alternativeName>
        <fullName evidence="14 17">Undecaprenyl pyrophosphate phosphatase</fullName>
    </alternativeName>
</protein>
<keyword evidence="7 17" id="KW-0378">Hydrolase</keyword>
<dbReference type="Pfam" id="PF02673">
    <property type="entry name" value="BacA"/>
    <property type="match status" value="1"/>
</dbReference>
<keyword evidence="11 17" id="KW-0472">Membrane</keyword>
<dbReference type="NCBIfam" id="TIGR00753">
    <property type="entry name" value="undec_PP_bacA"/>
    <property type="match status" value="1"/>
</dbReference>
<evidence type="ECO:0000256" key="14">
    <source>
        <dbReference type="ARBA" id="ARBA00032707"/>
    </source>
</evidence>
<evidence type="ECO:0000256" key="11">
    <source>
        <dbReference type="ARBA" id="ARBA00023136"/>
    </source>
</evidence>
<feature type="transmembrane region" description="Helical" evidence="17">
    <location>
        <begin position="81"/>
        <end position="99"/>
    </location>
</feature>
<evidence type="ECO:0000256" key="9">
    <source>
        <dbReference type="ARBA" id="ARBA00022984"/>
    </source>
</evidence>
<dbReference type="GO" id="GO:0071555">
    <property type="term" value="P:cell wall organization"/>
    <property type="evidence" value="ECO:0007669"/>
    <property type="project" value="UniProtKB-KW"/>
</dbReference>
<dbReference type="GO" id="GO:0009252">
    <property type="term" value="P:peptidoglycan biosynthetic process"/>
    <property type="evidence" value="ECO:0007669"/>
    <property type="project" value="UniProtKB-KW"/>
</dbReference>
<dbReference type="GO" id="GO:0046677">
    <property type="term" value="P:response to antibiotic"/>
    <property type="evidence" value="ECO:0007669"/>
    <property type="project" value="UniProtKB-UniRule"/>
</dbReference>
<evidence type="ECO:0000256" key="7">
    <source>
        <dbReference type="ARBA" id="ARBA00022801"/>
    </source>
</evidence>
<evidence type="ECO:0000256" key="10">
    <source>
        <dbReference type="ARBA" id="ARBA00022989"/>
    </source>
</evidence>
<evidence type="ECO:0000256" key="16">
    <source>
        <dbReference type="ARBA" id="ARBA00047594"/>
    </source>
</evidence>
<comment type="caution">
    <text evidence="18">The sequence shown here is derived from an EMBL/GenBank/DDBJ whole genome shotgun (WGS) entry which is preliminary data.</text>
</comment>
<keyword evidence="13 17" id="KW-0961">Cell wall biogenesis/degradation</keyword>
<feature type="transmembrane region" description="Helical" evidence="17">
    <location>
        <begin position="105"/>
        <end position="125"/>
    </location>
</feature>
<comment type="catalytic activity">
    <reaction evidence="16 17">
        <text>di-trans,octa-cis-undecaprenyl diphosphate + H2O = di-trans,octa-cis-undecaprenyl phosphate + phosphate + H(+)</text>
        <dbReference type="Rhea" id="RHEA:28094"/>
        <dbReference type="ChEBI" id="CHEBI:15377"/>
        <dbReference type="ChEBI" id="CHEBI:15378"/>
        <dbReference type="ChEBI" id="CHEBI:43474"/>
        <dbReference type="ChEBI" id="CHEBI:58405"/>
        <dbReference type="ChEBI" id="CHEBI:60392"/>
        <dbReference type="EC" id="3.6.1.27"/>
    </reaction>
</comment>
<evidence type="ECO:0000256" key="3">
    <source>
        <dbReference type="ARBA" id="ARBA00012374"/>
    </source>
</evidence>
<dbReference type="PANTHER" id="PTHR30622:SF3">
    <property type="entry name" value="UNDECAPRENYL-DIPHOSPHATASE"/>
    <property type="match status" value="1"/>
</dbReference>
<keyword evidence="12 17" id="KW-0046">Antibiotic resistance</keyword>
<feature type="transmembrane region" description="Helical" evidence="17">
    <location>
        <begin position="215"/>
        <end position="237"/>
    </location>
</feature>
<keyword evidence="10 17" id="KW-1133">Transmembrane helix</keyword>
<dbReference type="NCBIfam" id="NF001389">
    <property type="entry name" value="PRK00281.1-2"/>
    <property type="match status" value="1"/>
</dbReference>
<evidence type="ECO:0000313" key="19">
    <source>
        <dbReference type="Proteomes" id="UP000267798"/>
    </source>
</evidence>
<evidence type="ECO:0000256" key="5">
    <source>
        <dbReference type="ARBA" id="ARBA00022475"/>
    </source>
</evidence>
<evidence type="ECO:0000313" key="18">
    <source>
        <dbReference type="EMBL" id="RJX40664.1"/>
    </source>
</evidence>
<evidence type="ECO:0000256" key="8">
    <source>
        <dbReference type="ARBA" id="ARBA00022960"/>
    </source>
</evidence>
<feature type="transmembrane region" description="Helical" evidence="17">
    <location>
        <begin position="44"/>
        <end position="61"/>
    </location>
</feature>
<dbReference type="HAMAP" id="MF_01006">
    <property type="entry name" value="Undec_diphosphatase"/>
    <property type="match status" value="1"/>
</dbReference>
<keyword evidence="19" id="KW-1185">Reference proteome</keyword>
<comment type="subcellular location">
    <subcellularLocation>
        <location evidence="1 17">Cell membrane</location>
        <topology evidence="1 17">Multi-pass membrane protein</topology>
    </subcellularLocation>
</comment>
<dbReference type="AlphaFoldDB" id="A0A3A6Q421"/>
<feature type="transmembrane region" description="Helical" evidence="17">
    <location>
        <begin position="243"/>
        <end position="261"/>
    </location>
</feature>
<evidence type="ECO:0000256" key="15">
    <source>
        <dbReference type="ARBA" id="ARBA00032932"/>
    </source>
</evidence>
<dbReference type="NCBIfam" id="NF001390">
    <property type="entry name" value="PRK00281.1-4"/>
    <property type="match status" value="1"/>
</dbReference>
<sequence length="262" mass="28400">MEDIIKAIIMGVVEGLTEFLPVSSTGHLILTGELLNFTGDRAKTFEVVIQLGAVLAVLVLYRQRFVKLLNFNLKKGSGLNAMHVALAMLPASVLAVLLHSVIKDYLFGPTTVLVGLVLGGILMIVADRSKRKIVAEELDDITYKQAFIIGCFQILSLWPGFSRSGSTISGGMLAGTSQKAAAEFTFIVSVPIMAGASAVDLVGSREFLTMGDMPLFLIGLISAFVVGMIAVVTFINMMKKLRLSYFAYYRFALAALFFFIIL</sequence>
<dbReference type="EMBL" id="QXQB01000001">
    <property type="protein sequence ID" value="RJX40664.1"/>
    <property type="molecule type" value="Genomic_DNA"/>
</dbReference>
<evidence type="ECO:0000256" key="1">
    <source>
        <dbReference type="ARBA" id="ARBA00004651"/>
    </source>
</evidence>
<evidence type="ECO:0000256" key="2">
    <source>
        <dbReference type="ARBA" id="ARBA00010621"/>
    </source>
</evidence>
<name>A0A3A6Q421_9BACL</name>
<dbReference type="GO" id="GO:0008360">
    <property type="term" value="P:regulation of cell shape"/>
    <property type="evidence" value="ECO:0007669"/>
    <property type="project" value="UniProtKB-KW"/>
</dbReference>
<proteinExistence type="inferred from homology"/>
<keyword evidence="6 17" id="KW-0812">Transmembrane</keyword>
<dbReference type="GO" id="GO:0005886">
    <property type="term" value="C:plasma membrane"/>
    <property type="evidence" value="ECO:0007669"/>
    <property type="project" value="UniProtKB-SubCell"/>
</dbReference>
<keyword evidence="5 17" id="KW-1003">Cell membrane</keyword>
<evidence type="ECO:0000256" key="12">
    <source>
        <dbReference type="ARBA" id="ARBA00023251"/>
    </source>
</evidence>
<dbReference type="RefSeq" id="WP_120106461.1">
    <property type="nucleotide sequence ID" value="NZ_QXQB01000001.1"/>
</dbReference>
<dbReference type="Proteomes" id="UP000267798">
    <property type="component" value="Unassembled WGS sequence"/>
</dbReference>
<comment type="similarity">
    <text evidence="2 17">Belongs to the UppP family.</text>
</comment>
<dbReference type="EC" id="3.6.1.27" evidence="3 17"/>
<evidence type="ECO:0000256" key="6">
    <source>
        <dbReference type="ARBA" id="ARBA00022692"/>
    </source>
</evidence>
<gene>
    <name evidence="17" type="primary">uppP</name>
    <name evidence="18" type="ORF">D3P09_01200</name>
</gene>
<dbReference type="GO" id="GO:0050380">
    <property type="term" value="F:undecaprenyl-diphosphatase activity"/>
    <property type="evidence" value="ECO:0007669"/>
    <property type="project" value="UniProtKB-UniRule"/>
</dbReference>
<dbReference type="InterPro" id="IPR003824">
    <property type="entry name" value="UppP"/>
</dbReference>